<keyword evidence="3 5" id="KW-0067">ATP-binding</keyword>
<dbReference type="SUPFAM" id="SSF52540">
    <property type="entry name" value="P-loop containing nucleoside triphosphate hydrolases"/>
    <property type="match status" value="1"/>
</dbReference>
<organism evidence="5 6">
    <name type="scientific">Melghirimyces algeriensis</name>
    <dbReference type="NCBI Taxonomy" id="910412"/>
    <lineage>
        <taxon>Bacteria</taxon>
        <taxon>Bacillati</taxon>
        <taxon>Bacillota</taxon>
        <taxon>Bacilli</taxon>
        <taxon>Bacillales</taxon>
        <taxon>Thermoactinomycetaceae</taxon>
        <taxon>Melghirimyces</taxon>
    </lineage>
</organism>
<dbReference type="InterPro" id="IPR003439">
    <property type="entry name" value="ABC_transporter-like_ATP-bd"/>
</dbReference>
<dbReference type="OrthoDB" id="9791546at2"/>
<dbReference type="InterPro" id="IPR027417">
    <property type="entry name" value="P-loop_NTPase"/>
</dbReference>
<accession>A0A521AB19</accession>
<keyword evidence="1" id="KW-0813">Transport</keyword>
<protein>
    <submittedName>
        <fullName evidence="5">Putative ABC transport system ATP-binding protein/putative ABC transport system ATP-binding protein</fullName>
    </submittedName>
</protein>
<evidence type="ECO:0000256" key="1">
    <source>
        <dbReference type="ARBA" id="ARBA00022448"/>
    </source>
</evidence>
<name>A0A521AB19_9BACL</name>
<evidence type="ECO:0000259" key="4">
    <source>
        <dbReference type="PROSITE" id="PS50893"/>
    </source>
</evidence>
<evidence type="ECO:0000313" key="5">
    <source>
        <dbReference type="EMBL" id="SMO31988.1"/>
    </source>
</evidence>
<dbReference type="EMBL" id="FXTI01000001">
    <property type="protein sequence ID" value="SMO31988.1"/>
    <property type="molecule type" value="Genomic_DNA"/>
</dbReference>
<dbReference type="AlphaFoldDB" id="A0A521AB19"/>
<dbReference type="GO" id="GO:0098796">
    <property type="term" value="C:membrane protein complex"/>
    <property type="evidence" value="ECO:0007669"/>
    <property type="project" value="UniProtKB-ARBA"/>
</dbReference>
<dbReference type="Pfam" id="PF00005">
    <property type="entry name" value="ABC_tran"/>
    <property type="match status" value="1"/>
</dbReference>
<dbReference type="PANTHER" id="PTHR24220">
    <property type="entry name" value="IMPORT ATP-BINDING PROTEIN"/>
    <property type="match status" value="1"/>
</dbReference>
<proteinExistence type="predicted"/>
<keyword evidence="6" id="KW-1185">Reference proteome</keyword>
<dbReference type="InterPro" id="IPR015854">
    <property type="entry name" value="ABC_transpr_LolD-like"/>
</dbReference>
<sequence>MLEARFLTKIYGGEGGMPSHRAVNGFHLSIHPGEWVGVMGPSGSGKTSLLRILGTLDLPTSGELWFQGRELTTLSSEERAQFRRRHLGFIFQDFRLLEALTLRENTWLPLVLSREDPAVMQERSDTMAAALGLDKGWHRYPRHASGGEKQRAAAIRAMIHRPDLVLADEPTGNLDSKASRALLSALETLRQQANSAILMVTHDPVAASRCDRVLFIRDGALMTEVRHGGKRQDFLRRLLTVVSAMGGEHLDLEGMGLS</sequence>
<feature type="domain" description="ABC transporter" evidence="4">
    <location>
        <begin position="2"/>
        <end position="243"/>
    </location>
</feature>
<dbReference type="SMART" id="SM00382">
    <property type="entry name" value="AAA"/>
    <property type="match status" value="1"/>
</dbReference>
<evidence type="ECO:0000256" key="2">
    <source>
        <dbReference type="ARBA" id="ARBA00022741"/>
    </source>
</evidence>
<reference evidence="5 6" key="1">
    <citation type="submission" date="2017-05" db="EMBL/GenBank/DDBJ databases">
        <authorList>
            <person name="Varghese N."/>
            <person name="Submissions S."/>
        </authorList>
    </citation>
    <scope>NUCLEOTIDE SEQUENCE [LARGE SCALE GENOMIC DNA]</scope>
    <source>
        <strain evidence="5 6">DSM 45474</strain>
    </source>
</reference>
<dbReference type="GO" id="GO:0016887">
    <property type="term" value="F:ATP hydrolysis activity"/>
    <property type="evidence" value="ECO:0007669"/>
    <property type="project" value="InterPro"/>
</dbReference>
<dbReference type="GO" id="GO:0005524">
    <property type="term" value="F:ATP binding"/>
    <property type="evidence" value="ECO:0007669"/>
    <property type="project" value="UniProtKB-KW"/>
</dbReference>
<dbReference type="GO" id="GO:0022857">
    <property type="term" value="F:transmembrane transporter activity"/>
    <property type="evidence" value="ECO:0007669"/>
    <property type="project" value="TreeGrafter"/>
</dbReference>
<dbReference type="PANTHER" id="PTHR24220:SF674">
    <property type="entry name" value="BACITRACIN EXPORT ATP-BINDING PROTEIN BCEA"/>
    <property type="match status" value="1"/>
</dbReference>
<dbReference type="CDD" id="cd03255">
    <property type="entry name" value="ABC_MJ0796_LolCDE_FtsE"/>
    <property type="match status" value="1"/>
</dbReference>
<keyword evidence="2" id="KW-0547">Nucleotide-binding</keyword>
<dbReference type="Gene3D" id="3.40.50.300">
    <property type="entry name" value="P-loop containing nucleotide triphosphate hydrolases"/>
    <property type="match status" value="1"/>
</dbReference>
<dbReference type="Proteomes" id="UP000315636">
    <property type="component" value="Unassembled WGS sequence"/>
</dbReference>
<dbReference type="InterPro" id="IPR003593">
    <property type="entry name" value="AAA+_ATPase"/>
</dbReference>
<evidence type="ECO:0000256" key="3">
    <source>
        <dbReference type="ARBA" id="ARBA00022840"/>
    </source>
</evidence>
<dbReference type="GO" id="GO:0005886">
    <property type="term" value="C:plasma membrane"/>
    <property type="evidence" value="ECO:0007669"/>
    <property type="project" value="TreeGrafter"/>
</dbReference>
<dbReference type="InterPro" id="IPR017911">
    <property type="entry name" value="MacB-like_ATP-bd"/>
</dbReference>
<dbReference type="PROSITE" id="PS50893">
    <property type="entry name" value="ABC_TRANSPORTER_2"/>
    <property type="match status" value="1"/>
</dbReference>
<evidence type="ECO:0000313" key="6">
    <source>
        <dbReference type="Proteomes" id="UP000315636"/>
    </source>
</evidence>
<gene>
    <name evidence="5" type="ORF">SAMN06264849_10122</name>
</gene>
<dbReference type="FunFam" id="3.40.50.300:FF:000032">
    <property type="entry name" value="Export ABC transporter ATP-binding protein"/>
    <property type="match status" value="1"/>
</dbReference>